<protein>
    <submittedName>
        <fullName evidence="7">GNAT family N-acetyltransferase</fullName>
    </submittedName>
</protein>
<evidence type="ECO:0000256" key="5">
    <source>
        <dbReference type="ARBA" id="ARBA00049880"/>
    </source>
</evidence>
<proteinExistence type="predicted"/>
<gene>
    <name evidence="7" type="ORF">GWI72_02060</name>
</gene>
<name>A0A7X5EZL8_9HYPH</name>
<reference evidence="7 8" key="1">
    <citation type="submission" date="2020-01" db="EMBL/GenBank/DDBJ databases">
        <authorList>
            <person name="Peng S.Y."/>
            <person name="Li J."/>
            <person name="Wang M."/>
            <person name="Wang L."/>
            <person name="Wang C.Q."/>
            <person name="Wang J.R."/>
        </authorList>
    </citation>
    <scope>NUCLEOTIDE SEQUENCE [LARGE SCALE GENOMIC DNA]</scope>
    <source>
        <strain evidence="7 8">XCT-53</strain>
    </source>
</reference>
<evidence type="ECO:0000313" key="8">
    <source>
        <dbReference type="Proteomes" id="UP000586722"/>
    </source>
</evidence>
<evidence type="ECO:0000256" key="1">
    <source>
        <dbReference type="ARBA" id="ARBA00022491"/>
    </source>
</evidence>
<keyword evidence="3" id="KW-0808">Transferase</keyword>
<keyword evidence="1" id="KW-0678">Repressor</keyword>
<evidence type="ECO:0000259" key="6">
    <source>
        <dbReference type="PROSITE" id="PS51186"/>
    </source>
</evidence>
<dbReference type="SUPFAM" id="SSF55729">
    <property type="entry name" value="Acyl-CoA N-acyltransferases (Nat)"/>
    <property type="match status" value="1"/>
</dbReference>
<dbReference type="EMBL" id="JAABLQ010000001">
    <property type="protein sequence ID" value="NBN77046.1"/>
    <property type="molecule type" value="Genomic_DNA"/>
</dbReference>
<evidence type="ECO:0000256" key="3">
    <source>
        <dbReference type="ARBA" id="ARBA00022679"/>
    </source>
</evidence>
<dbReference type="Proteomes" id="UP000586722">
    <property type="component" value="Unassembled WGS sequence"/>
</dbReference>
<comment type="catalytic activity">
    <reaction evidence="5">
        <text>glycyl-tRNA(Gly) + acetyl-CoA = N-acetylglycyl-tRNA(Gly) + CoA + H(+)</text>
        <dbReference type="Rhea" id="RHEA:81867"/>
        <dbReference type="Rhea" id="RHEA-COMP:9683"/>
        <dbReference type="Rhea" id="RHEA-COMP:19766"/>
        <dbReference type="ChEBI" id="CHEBI:15378"/>
        <dbReference type="ChEBI" id="CHEBI:57287"/>
        <dbReference type="ChEBI" id="CHEBI:57288"/>
        <dbReference type="ChEBI" id="CHEBI:78522"/>
        <dbReference type="ChEBI" id="CHEBI:232036"/>
    </reaction>
</comment>
<sequence>MASPNKPTIEKLTALHDLGSFDCGSAALNGFLQNHALGNQSAGSAQTYLALMNGSVVGFYSLAVGQIETAAAPDRLRKGLPRHPVPIMLLARLAIDRRWQGQRLGSGLLKDALLRTLRAADIAGIRAVVVQAKDEPARAFYTAFGFVPFESAPFVLYCLIKDIRRMTGRDD</sequence>
<evidence type="ECO:0000313" key="7">
    <source>
        <dbReference type="EMBL" id="NBN77046.1"/>
    </source>
</evidence>
<dbReference type="InterPro" id="IPR016181">
    <property type="entry name" value="Acyl_CoA_acyltransferase"/>
</dbReference>
<dbReference type="PANTHER" id="PTHR36449:SF1">
    <property type="entry name" value="ACETYLTRANSFERASE"/>
    <property type="match status" value="1"/>
</dbReference>
<evidence type="ECO:0000256" key="4">
    <source>
        <dbReference type="ARBA" id="ARBA00023315"/>
    </source>
</evidence>
<accession>A0A7X5EZL8</accession>
<dbReference type="PANTHER" id="PTHR36449">
    <property type="entry name" value="ACETYLTRANSFERASE-RELATED"/>
    <property type="match status" value="1"/>
</dbReference>
<dbReference type="Pfam" id="PF13508">
    <property type="entry name" value="Acetyltransf_7"/>
    <property type="match status" value="1"/>
</dbReference>
<dbReference type="RefSeq" id="WP_161707744.1">
    <property type="nucleotide sequence ID" value="NZ_JAABLQ010000001.1"/>
</dbReference>
<keyword evidence="2" id="KW-1277">Toxin-antitoxin system</keyword>
<keyword evidence="4" id="KW-0012">Acyltransferase</keyword>
<dbReference type="AlphaFoldDB" id="A0A7X5EZL8"/>
<dbReference type="InterPro" id="IPR000182">
    <property type="entry name" value="GNAT_dom"/>
</dbReference>
<comment type="caution">
    <text evidence="7">The sequence shown here is derived from an EMBL/GenBank/DDBJ whole genome shotgun (WGS) entry which is preliminary data.</text>
</comment>
<dbReference type="PROSITE" id="PS51186">
    <property type="entry name" value="GNAT"/>
    <property type="match status" value="1"/>
</dbReference>
<evidence type="ECO:0000256" key="2">
    <source>
        <dbReference type="ARBA" id="ARBA00022649"/>
    </source>
</evidence>
<organism evidence="7 8">
    <name type="scientific">Pannonibacter tanglangensis</name>
    <dbReference type="NCBI Taxonomy" id="2750084"/>
    <lineage>
        <taxon>Bacteria</taxon>
        <taxon>Pseudomonadati</taxon>
        <taxon>Pseudomonadota</taxon>
        <taxon>Alphaproteobacteria</taxon>
        <taxon>Hyphomicrobiales</taxon>
        <taxon>Stappiaceae</taxon>
        <taxon>Pannonibacter</taxon>
    </lineage>
</organism>
<feature type="domain" description="N-acetyltransferase" evidence="6">
    <location>
        <begin position="7"/>
        <end position="164"/>
    </location>
</feature>
<dbReference type="GO" id="GO:0016747">
    <property type="term" value="F:acyltransferase activity, transferring groups other than amino-acyl groups"/>
    <property type="evidence" value="ECO:0007669"/>
    <property type="project" value="InterPro"/>
</dbReference>
<keyword evidence="8" id="KW-1185">Reference proteome</keyword>
<dbReference type="Gene3D" id="3.40.630.30">
    <property type="match status" value="1"/>
</dbReference>